<feature type="coiled-coil region" evidence="1">
    <location>
        <begin position="3"/>
        <end position="37"/>
    </location>
</feature>
<keyword evidence="1" id="KW-0175">Coiled coil</keyword>
<dbReference type="Proteomes" id="UP000199527">
    <property type="component" value="Unassembled WGS sequence"/>
</dbReference>
<dbReference type="InterPro" id="IPR010890">
    <property type="entry name" value="PriC"/>
</dbReference>
<gene>
    <name evidence="2" type="ORF">SAMN04488540_105166</name>
</gene>
<accession>A0A1G8RGC6</accession>
<name>A0A1G8RGC6_9GAMM</name>
<dbReference type="AlphaFoldDB" id="A0A1G8RGC6"/>
<dbReference type="OrthoDB" id="7061116at2"/>
<protein>
    <submittedName>
        <fullName evidence="2">Restart primosome assembly protein PriC</fullName>
    </submittedName>
</protein>
<evidence type="ECO:0000313" key="3">
    <source>
        <dbReference type="Proteomes" id="UP000199527"/>
    </source>
</evidence>
<reference evidence="3" key="1">
    <citation type="submission" date="2016-10" db="EMBL/GenBank/DDBJ databases">
        <authorList>
            <person name="Varghese N."/>
            <person name="Submissions S."/>
        </authorList>
    </citation>
    <scope>NUCLEOTIDE SEQUENCE [LARGE SCALE GENOMIC DNA]</scope>
    <source>
        <strain evidence="3">DSM 23317</strain>
    </source>
</reference>
<dbReference type="InterPro" id="IPR038338">
    <property type="entry name" value="PriC_sf"/>
</dbReference>
<keyword evidence="3" id="KW-1185">Reference proteome</keyword>
<evidence type="ECO:0000256" key="1">
    <source>
        <dbReference type="SAM" id="Coils"/>
    </source>
</evidence>
<dbReference type="EMBL" id="FNEM01000005">
    <property type="protein sequence ID" value="SDJ15971.1"/>
    <property type="molecule type" value="Genomic_DNA"/>
</dbReference>
<dbReference type="RefSeq" id="WP_090364746.1">
    <property type="nucleotide sequence ID" value="NZ_FNEM01000005.1"/>
</dbReference>
<sequence>MSFRRQNDLMQLLRQRFAQLKQQVQDYDRQLNQSTEKALNHSHRFHQGLFEQTGASLSQCIAQMEKDMTALERLSRHPGSEATFEYLCQQFSDRYQAVNQAMAATGVQVAGTKFKSRRQWQQRPHSQYQWIAQSVMSNSNSAYAELRKHQNWASRLEQKIRELEQKLDLHQGQEKIKLQNDILATHKRLGQCRQAMTYIEERIAQLEKRGHR</sequence>
<dbReference type="Gene3D" id="1.20.1270.340">
    <property type="match status" value="1"/>
</dbReference>
<organism evidence="2 3">
    <name type="scientific">Ferrimonas sediminum</name>
    <dbReference type="NCBI Taxonomy" id="718193"/>
    <lineage>
        <taxon>Bacteria</taxon>
        <taxon>Pseudomonadati</taxon>
        <taxon>Pseudomonadota</taxon>
        <taxon>Gammaproteobacteria</taxon>
        <taxon>Alteromonadales</taxon>
        <taxon>Ferrimonadaceae</taxon>
        <taxon>Ferrimonas</taxon>
    </lineage>
</organism>
<dbReference type="Pfam" id="PF07445">
    <property type="entry name" value="PriC"/>
    <property type="match status" value="1"/>
</dbReference>
<evidence type="ECO:0000313" key="2">
    <source>
        <dbReference type="EMBL" id="SDJ15971.1"/>
    </source>
</evidence>
<proteinExistence type="predicted"/>
<feature type="coiled-coil region" evidence="1">
    <location>
        <begin position="146"/>
        <end position="173"/>
    </location>
</feature>